<protein>
    <submittedName>
        <fullName evidence="2">(diamondback moth) hypothetical protein</fullName>
    </submittedName>
</protein>
<proteinExistence type="predicted"/>
<sequence length="118" mass="12335">MPFVTSAADAISEFRDAGRDLGSVIRLKGPALSGGGGGGRFRAAPPGGGRGRSVACQPRPVANAHTPEPRPPHATSPNFARDLKKKDDQVNTCTVVTPTGASHLKTRKTHGTRCRLVK</sequence>
<reference evidence="2" key="1">
    <citation type="submission" date="2020-11" db="EMBL/GenBank/DDBJ databases">
        <authorList>
            <person name="Whiteford S."/>
        </authorList>
    </citation>
    <scope>NUCLEOTIDE SEQUENCE</scope>
</reference>
<keyword evidence="3" id="KW-1185">Reference proteome</keyword>
<dbReference type="EMBL" id="CAJHNJ030000081">
    <property type="protein sequence ID" value="CAG9134591.1"/>
    <property type="molecule type" value="Genomic_DNA"/>
</dbReference>
<comment type="caution">
    <text evidence="2">The sequence shown here is derived from an EMBL/GenBank/DDBJ whole genome shotgun (WGS) entry which is preliminary data.</text>
</comment>
<name>A0A8S4G404_PLUXY</name>
<dbReference type="AlphaFoldDB" id="A0A8S4G404"/>
<dbReference type="Proteomes" id="UP000653454">
    <property type="component" value="Unassembled WGS sequence"/>
</dbReference>
<organism evidence="2 3">
    <name type="scientific">Plutella xylostella</name>
    <name type="common">Diamondback moth</name>
    <name type="synonym">Plutella maculipennis</name>
    <dbReference type="NCBI Taxonomy" id="51655"/>
    <lineage>
        <taxon>Eukaryota</taxon>
        <taxon>Metazoa</taxon>
        <taxon>Ecdysozoa</taxon>
        <taxon>Arthropoda</taxon>
        <taxon>Hexapoda</taxon>
        <taxon>Insecta</taxon>
        <taxon>Pterygota</taxon>
        <taxon>Neoptera</taxon>
        <taxon>Endopterygota</taxon>
        <taxon>Lepidoptera</taxon>
        <taxon>Glossata</taxon>
        <taxon>Ditrysia</taxon>
        <taxon>Yponomeutoidea</taxon>
        <taxon>Plutellidae</taxon>
        <taxon>Plutella</taxon>
    </lineage>
</organism>
<evidence type="ECO:0000256" key="1">
    <source>
        <dbReference type="SAM" id="MobiDB-lite"/>
    </source>
</evidence>
<gene>
    <name evidence="2" type="ORF">PLXY2_LOCUS12847</name>
</gene>
<accession>A0A8S4G404</accession>
<evidence type="ECO:0000313" key="2">
    <source>
        <dbReference type="EMBL" id="CAG9134591.1"/>
    </source>
</evidence>
<feature type="compositionally biased region" description="Gly residues" evidence="1">
    <location>
        <begin position="32"/>
        <end position="51"/>
    </location>
</feature>
<evidence type="ECO:0000313" key="3">
    <source>
        <dbReference type="Proteomes" id="UP000653454"/>
    </source>
</evidence>
<feature type="region of interest" description="Disordered" evidence="1">
    <location>
        <begin position="30"/>
        <end position="86"/>
    </location>
</feature>